<dbReference type="Proteomes" id="UP000655287">
    <property type="component" value="Unassembled WGS sequence"/>
</dbReference>
<reference evidence="2" key="1">
    <citation type="submission" date="2021-01" db="EMBL/GenBank/DDBJ databases">
        <title>Whole genome shotgun sequence of Sphaerisporangium rufum NBRC 109079.</title>
        <authorList>
            <person name="Komaki H."/>
            <person name="Tamura T."/>
        </authorList>
    </citation>
    <scope>NUCLEOTIDE SEQUENCE</scope>
    <source>
        <strain evidence="2">NBRC 109079</strain>
    </source>
</reference>
<dbReference type="InterPro" id="IPR011009">
    <property type="entry name" value="Kinase-like_dom_sf"/>
</dbReference>
<sequence>MTPAAAGTAIRRRFDDLPAAVRHGVEELLGAPVAAAADQSGGFTHGTAARLALADGRRVFAKAIRSDDGLAGAYRAEAACAAALPPATPAPRLRLDAELAGWLVLVFDDVAGRHPDVTVPAELDALLGAVTRLGRALTPNPLAGAAPAGRELAPLMSGWRRFAAAGPPADLSPWCRRHLDRLAALEEGWAAAVAGDTLLHADLRPDNTLLTAAGEVVVVDWACACVGAAWADLVILLASVPGIDAEAITRSHPLTHDVPAGAIDAFLCALAGCWAYESRQPPLPAAPALRPFQARNAAHTEAWLARRTGWR</sequence>
<feature type="domain" description="Aminoglycoside phosphotransferase" evidence="1">
    <location>
        <begin position="57"/>
        <end position="241"/>
    </location>
</feature>
<comment type="caution">
    <text evidence="2">The sequence shown here is derived from an EMBL/GenBank/DDBJ whole genome shotgun (WGS) entry which is preliminary data.</text>
</comment>
<dbReference type="Gene3D" id="3.90.1200.10">
    <property type="match status" value="1"/>
</dbReference>
<evidence type="ECO:0000313" key="3">
    <source>
        <dbReference type="Proteomes" id="UP000655287"/>
    </source>
</evidence>
<dbReference type="Gene3D" id="3.30.200.20">
    <property type="entry name" value="Phosphorylase Kinase, domain 1"/>
    <property type="match status" value="1"/>
</dbReference>
<gene>
    <name evidence="2" type="ORF">Sru01_15720</name>
</gene>
<organism evidence="2 3">
    <name type="scientific">Sphaerisporangium rufum</name>
    <dbReference type="NCBI Taxonomy" id="1381558"/>
    <lineage>
        <taxon>Bacteria</taxon>
        <taxon>Bacillati</taxon>
        <taxon>Actinomycetota</taxon>
        <taxon>Actinomycetes</taxon>
        <taxon>Streptosporangiales</taxon>
        <taxon>Streptosporangiaceae</taxon>
        <taxon>Sphaerisporangium</taxon>
    </lineage>
</organism>
<evidence type="ECO:0000313" key="2">
    <source>
        <dbReference type="EMBL" id="GII76590.1"/>
    </source>
</evidence>
<dbReference type="SUPFAM" id="SSF56112">
    <property type="entry name" value="Protein kinase-like (PK-like)"/>
    <property type="match status" value="1"/>
</dbReference>
<proteinExistence type="predicted"/>
<accession>A0A919V3T3</accession>
<name>A0A919V3T3_9ACTN</name>
<dbReference type="Pfam" id="PF01636">
    <property type="entry name" value="APH"/>
    <property type="match status" value="1"/>
</dbReference>
<dbReference type="EMBL" id="BOOU01000024">
    <property type="protein sequence ID" value="GII76590.1"/>
    <property type="molecule type" value="Genomic_DNA"/>
</dbReference>
<dbReference type="InterPro" id="IPR002575">
    <property type="entry name" value="Aminoglycoside_PTrfase"/>
</dbReference>
<dbReference type="RefSeq" id="WP_203983220.1">
    <property type="nucleotide sequence ID" value="NZ_BOOU01000024.1"/>
</dbReference>
<protein>
    <recommendedName>
        <fullName evidence="1">Aminoglycoside phosphotransferase domain-containing protein</fullName>
    </recommendedName>
</protein>
<dbReference type="AlphaFoldDB" id="A0A919V3T3"/>
<keyword evidence="3" id="KW-1185">Reference proteome</keyword>
<evidence type="ECO:0000259" key="1">
    <source>
        <dbReference type="Pfam" id="PF01636"/>
    </source>
</evidence>